<reference evidence="1 2" key="1">
    <citation type="submission" date="2018-02" db="EMBL/GenBank/DDBJ databases">
        <title>Comparative genomes isolates from brazilian mangrove.</title>
        <authorList>
            <person name="Araujo J.E."/>
            <person name="Taketani R.G."/>
            <person name="Silva M.C.P."/>
            <person name="Loureco M.V."/>
            <person name="Andreote F.D."/>
        </authorList>
    </citation>
    <scope>NUCLEOTIDE SEQUENCE [LARGE SCALE GENOMIC DNA]</scope>
    <source>
        <strain evidence="1 2">NAP PRIS-MGV</strain>
    </source>
</reference>
<protein>
    <recommendedName>
        <fullName evidence="3">Carboxypeptidase regulatory-like domain-containing protein</fullName>
    </recommendedName>
</protein>
<evidence type="ECO:0008006" key="3">
    <source>
        <dbReference type="Google" id="ProtNLM"/>
    </source>
</evidence>
<dbReference type="Proteomes" id="UP000239388">
    <property type="component" value="Unassembled WGS sequence"/>
</dbReference>
<dbReference type="AlphaFoldDB" id="A0A2S8GBT1"/>
<evidence type="ECO:0000313" key="1">
    <source>
        <dbReference type="EMBL" id="PQO41915.1"/>
    </source>
</evidence>
<proteinExistence type="predicted"/>
<dbReference type="EMBL" id="PUIB01000004">
    <property type="protein sequence ID" value="PQO41915.1"/>
    <property type="molecule type" value="Genomic_DNA"/>
</dbReference>
<comment type="caution">
    <text evidence="1">The sequence shown here is derived from an EMBL/GenBank/DDBJ whole genome shotgun (WGS) entry which is preliminary data.</text>
</comment>
<accession>A0A2S8GBT1</accession>
<evidence type="ECO:0000313" key="2">
    <source>
        <dbReference type="Proteomes" id="UP000239388"/>
    </source>
</evidence>
<name>A0A2S8GBT1_9BACT</name>
<gene>
    <name evidence="1" type="ORF">C5Y98_02440</name>
</gene>
<sequence length="138" mass="14219">MFALLLTAGCSHSGPSYSLSPASGTVSIDGKPLANALVVFHSETSPAAAGKTDSNGKFELETGGHGAGIAAGDFLVQINSTPETTDSSGKAISIPIVYSENGVEVVKITDGGENSFTFELKSKPRKSDYISTNPLEPR</sequence>
<organism evidence="1 2">
    <name type="scientific">Blastopirellula marina</name>
    <dbReference type="NCBI Taxonomy" id="124"/>
    <lineage>
        <taxon>Bacteria</taxon>
        <taxon>Pseudomonadati</taxon>
        <taxon>Planctomycetota</taxon>
        <taxon>Planctomycetia</taxon>
        <taxon>Pirellulales</taxon>
        <taxon>Pirellulaceae</taxon>
        <taxon>Blastopirellula</taxon>
    </lineage>
</organism>